<accession>A0A1E7ENS9</accession>
<feature type="compositionally biased region" description="Low complexity" evidence="1">
    <location>
        <begin position="492"/>
        <end position="501"/>
    </location>
</feature>
<feature type="region of interest" description="Disordered" evidence="1">
    <location>
        <begin position="327"/>
        <end position="370"/>
    </location>
</feature>
<dbReference type="InParanoid" id="A0A1E7ENS9"/>
<feature type="compositionally biased region" description="Low complexity" evidence="1">
    <location>
        <begin position="468"/>
        <end position="482"/>
    </location>
</feature>
<feature type="region of interest" description="Disordered" evidence="1">
    <location>
        <begin position="467"/>
        <end position="515"/>
    </location>
</feature>
<feature type="compositionally biased region" description="Basic and acidic residues" evidence="1">
    <location>
        <begin position="608"/>
        <end position="620"/>
    </location>
</feature>
<keyword evidence="2" id="KW-0732">Signal</keyword>
<sequence length="651" mass="71432">MKLSFFLFVNFACGAAADQSLRGGESNTGGITSTNIRSLQIMNNSLLQPGENLDGTYVCSVRSNGSVNDATYSPETHLACVTSGESQYCANIGLSDSGGMIPGDGGGGGGPGSDDMAPPPFGGDITPDVEEVAPFDDVSEDMPDEDMPVPDGGAGPGLDDNVVIEIPRLPIEVDICDLWISKLEIKQNRRNEDEKIMMSKIRGMVQMKIIDDYTTGIDDENEFDDDGNDNEEEEGDVKNGNENDEKSVIAVDVADVAVDDDILLTKKVQILQKRVDKIMELSNDEILLFLTTIKSKSSTAITSSPSPIISSSSSIIALPVSSLLQEIPYDGTDDNEGSNNSDVDDSNDNSNDNDSDNDTTSDEEEADENECYDNYDNYNWILECKDEWHELPPIIKLNAIEIGYNSILWNQNDTSSLTVFSKKWIQLDKMQRSAVKQLGYNKHTWNNNNNNDEVGVLTTILSDDDSSDNNIDWGNTTNSDSGPDSDTDSDDSSSSSNNNNNNDDKKPSEGEDDDFMDEFVSNFLSSEEKENSTTTTTTKEKEVEIIVEEEGEDFIDEFVSNFLSGEAEKENAAATTTATTKRGEDEEGEGFIDEFVSNFLSSSEEENEHEHDDVDNHDDNDNGNTNNNNNHHNTNNETLIIPKIPKTIIER</sequence>
<feature type="signal peptide" evidence="2">
    <location>
        <begin position="1"/>
        <end position="17"/>
    </location>
</feature>
<feature type="region of interest" description="Disordered" evidence="1">
    <location>
        <begin position="565"/>
        <end position="651"/>
    </location>
</feature>
<protein>
    <submittedName>
        <fullName evidence="3">Uncharacterized protein</fullName>
    </submittedName>
</protein>
<evidence type="ECO:0000313" key="4">
    <source>
        <dbReference type="Proteomes" id="UP000095751"/>
    </source>
</evidence>
<dbReference type="Proteomes" id="UP000095751">
    <property type="component" value="Unassembled WGS sequence"/>
</dbReference>
<evidence type="ECO:0000256" key="1">
    <source>
        <dbReference type="SAM" id="MobiDB-lite"/>
    </source>
</evidence>
<feature type="compositionally biased region" description="Low complexity" evidence="1">
    <location>
        <begin position="622"/>
        <end position="651"/>
    </location>
</feature>
<organism evidence="3 4">
    <name type="scientific">Fragilariopsis cylindrus CCMP1102</name>
    <dbReference type="NCBI Taxonomy" id="635003"/>
    <lineage>
        <taxon>Eukaryota</taxon>
        <taxon>Sar</taxon>
        <taxon>Stramenopiles</taxon>
        <taxon>Ochrophyta</taxon>
        <taxon>Bacillariophyta</taxon>
        <taxon>Bacillariophyceae</taxon>
        <taxon>Bacillariophycidae</taxon>
        <taxon>Bacillariales</taxon>
        <taxon>Bacillariaceae</taxon>
        <taxon>Fragilariopsis</taxon>
    </lineage>
</organism>
<feature type="compositionally biased region" description="Acidic residues" evidence="1">
    <location>
        <begin position="331"/>
        <end position="370"/>
    </location>
</feature>
<dbReference type="AlphaFoldDB" id="A0A1E7ENS9"/>
<dbReference type="KEGG" id="fcy:FRACYDRAFT_251484"/>
<feature type="region of interest" description="Disordered" evidence="1">
    <location>
        <begin position="216"/>
        <end position="244"/>
    </location>
</feature>
<feature type="compositionally biased region" description="Acidic residues" evidence="1">
    <location>
        <begin position="217"/>
        <end position="235"/>
    </location>
</feature>
<gene>
    <name evidence="3" type="ORF">FRACYDRAFT_251484</name>
</gene>
<evidence type="ECO:0000313" key="3">
    <source>
        <dbReference type="EMBL" id="OEU07183.1"/>
    </source>
</evidence>
<reference evidence="3 4" key="1">
    <citation type="submission" date="2016-09" db="EMBL/GenBank/DDBJ databases">
        <title>Extensive genetic diversity and differential bi-allelic expression allows diatom success in the polar Southern Ocean.</title>
        <authorList>
            <consortium name="DOE Joint Genome Institute"/>
            <person name="Mock T."/>
            <person name="Otillar R.P."/>
            <person name="Strauss J."/>
            <person name="Dupont C."/>
            <person name="Frickenhaus S."/>
            <person name="Maumus F."/>
            <person name="Mcmullan M."/>
            <person name="Sanges R."/>
            <person name="Schmutz J."/>
            <person name="Toseland A."/>
            <person name="Valas R."/>
            <person name="Veluchamy A."/>
            <person name="Ward B.J."/>
            <person name="Allen A."/>
            <person name="Barry K."/>
            <person name="Falciatore A."/>
            <person name="Ferrante M."/>
            <person name="Fortunato A.E."/>
            <person name="Gloeckner G."/>
            <person name="Gruber A."/>
            <person name="Hipkin R."/>
            <person name="Janech M."/>
            <person name="Kroth P."/>
            <person name="Leese F."/>
            <person name="Lindquist E."/>
            <person name="Lyon B.R."/>
            <person name="Martin J."/>
            <person name="Mayer C."/>
            <person name="Parker M."/>
            <person name="Quesneville H."/>
            <person name="Raymond J."/>
            <person name="Uhlig C."/>
            <person name="Valentin K.U."/>
            <person name="Worden A.Z."/>
            <person name="Armbrust E.V."/>
            <person name="Bowler C."/>
            <person name="Green B."/>
            <person name="Moulton V."/>
            <person name="Van Oosterhout C."/>
            <person name="Grigoriev I."/>
        </authorList>
    </citation>
    <scope>NUCLEOTIDE SEQUENCE [LARGE SCALE GENOMIC DNA]</scope>
    <source>
        <strain evidence="3 4">CCMP1102</strain>
    </source>
</reference>
<dbReference type="InterPro" id="IPR053019">
    <property type="entry name" value="GATA_zinc_finger"/>
</dbReference>
<dbReference type="PANTHER" id="PTHR23353">
    <property type="entry name" value="RAB-GAP/TBC-RELATED"/>
    <property type="match status" value="1"/>
</dbReference>
<dbReference type="PANTHER" id="PTHR23353:SF23">
    <property type="entry name" value="PROTEIN HAIRLESS"/>
    <property type="match status" value="1"/>
</dbReference>
<keyword evidence="4" id="KW-1185">Reference proteome</keyword>
<dbReference type="EMBL" id="KV784388">
    <property type="protein sequence ID" value="OEU07183.1"/>
    <property type="molecule type" value="Genomic_DNA"/>
</dbReference>
<feature type="chain" id="PRO_5009192062" evidence="2">
    <location>
        <begin position="18"/>
        <end position="651"/>
    </location>
</feature>
<proteinExistence type="predicted"/>
<name>A0A1E7ENS9_9STRA</name>
<evidence type="ECO:0000256" key="2">
    <source>
        <dbReference type="SAM" id="SignalP"/>
    </source>
</evidence>